<gene>
    <name evidence="1" type="ORF">O6H91_16G086600</name>
</gene>
<proteinExistence type="predicted"/>
<name>A0ACC2BEI4_DIPCM</name>
<reference evidence="2" key="1">
    <citation type="journal article" date="2024" name="Proc. Natl. Acad. Sci. U.S.A.">
        <title>Extraordinary preservation of gene collinearity over three hundred million years revealed in homosporous lycophytes.</title>
        <authorList>
            <person name="Li C."/>
            <person name="Wickell D."/>
            <person name="Kuo L.Y."/>
            <person name="Chen X."/>
            <person name="Nie B."/>
            <person name="Liao X."/>
            <person name="Peng D."/>
            <person name="Ji J."/>
            <person name="Jenkins J."/>
            <person name="Williams M."/>
            <person name="Shu S."/>
            <person name="Plott C."/>
            <person name="Barry K."/>
            <person name="Rajasekar S."/>
            <person name="Grimwood J."/>
            <person name="Han X."/>
            <person name="Sun S."/>
            <person name="Hou Z."/>
            <person name="He W."/>
            <person name="Dai G."/>
            <person name="Sun C."/>
            <person name="Schmutz J."/>
            <person name="Leebens-Mack J.H."/>
            <person name="Li F.W."/>
            <person name="Wang L."/>
        </authorList>
    </citation>
    <scope>NUCLEOTIDE SEQUENCE [LARGE SCALE GENOMIC DNA]</scope>
    <source>
        <strain evidence="2">cv. PW_Plant_1</strain>
    </source>
</reference>
<keyword evidence="2" id="KW-1185">Reference proteome</keyword>
<dbReference type="EMBL" id="CM055107">
    <property type="protein sequence ID" value="KAJ7528150.1"/>
    <property type="molecule type" value="Genomic_DNA"/>
</dbReference>
<organism evidence="1 2">
    <name type="scientific">Diphasiastrum complanatum</name>
    <name type="common">Issler's clubmoss</name>
    <name type="synonym">Lycopodium complanatum</name>
    <dbReference type="NCBI Taxonomy" id="34168"/>
    <lineage>
        <taxon>Eukaryota</taxon>
        <taxon>Viridiplantae</taxon>
        <taxon>Streptophyta</taxon>
        <taxon>Embryophyta</taxon>
        <taxon>Tracheophyta</taxon>
        <taxon>Lycopodiopsida</taxon>
        <taxon>Lycopodiales</taxon>
        <taxon>Lycopodiaceae</taxon>
        <taxon>Lycopodioideae</taxon>
        <taxon>Diphasiastrum</taxon>
    </lineage>
</organism>
<sequence length="857" mass="96367">MENGLGVQNSQFLGRPTHTITELIAPNAQPEEGERNTFKRNFYQNQCRFLQQQLSPAEEVVKKLDYTLITPRDVSVSSGTGADLIWPQSALKELRRVLKAGGTLIEACHNEHCLKAYLRQGERTLAFSQLLKEIMWCMSVVYHYNNIKGCMPGNSDIVMDEFPLAKLGAYKELYMLQKEASTDEKELLTSLDLWIQSHVCSAKECGRPEQQQANDFLCLAAQILKRRRLNDEGAPRDDVRPDRTSVLWITVPEALEDVMKIGKGASATVFETTWLGDKYAKKEFDGSRTRFEDEVNALAKLNHPHIVKVSACNVVQDSEATCFFLMDIMPHDLRTCMKEKTNRNGQYSLPFKISAAIDIMLQISEAMSYVHSQGMVHRDLKPENILVKPVDDPELGNEGFVFAKVADFGLAKSKREVTAYSHMTKDQGTRRWMAPEVFTAYNNDDEHLDVAFPPKADVYSFGIVCFEILTGKFPFQNVLLKDLFKQLTDPENPLRPELPESYPESLASLIRQCWHTDPRRRPTFVEVSTLLRYHKGLLMLTDDGQLDPWMATTLQSLTLIQAKQELCINKVTNTGSPYSLFYTTFDGSSWTTAVPLRHTMASPNGMSLADHHGTLVGVSREVRSRSLYWTTYSSSSWSRAHPMQGQTSPSRPAVATFQDRLYCLYRGERNEICCTSAGSNLNDGWTPAVIVGGNIRTSDGPALASYDNRLISVIRSSYDNNIYWDSFDGSGWRGYEQLKGKTSGSPAVAVYKEQLYLCVLGMDSGKGGLYWFKLSGSKWSSFSKVDCKLRIQCGPSLAVFNNQLVCTLHGREDKLYHTIFDGGSWSQASKIPSQSSCHGEQGLCSIHSKLFCVYPAL</sequence>
<dbReference type="Proteomes" id="UP001162992">
    <property type="component" value="Chromosome 16"/>
</dbReference>
<accession>A0ACC2BEI4</accession>
<evidence type="ECO:0000313" key="2">
    <source>
        <dbReference type="Proteomes" id="UP001162992"/>
    </source>
</evidence>
<comment type="caution">
    <text evidence="1">The sequence shown here is derived from an EMBL/GenBank/DDBJ whole genome shotgun (WGS) entry which is preliminary data.</text>
</comment>
<protein>
    <submittedName>
        <fullName evidence="1">Uncharacterized protein</fullName>
    </submittedName>
</protein>
<evidence type="ECO:0000313" key="1">
    <source>
        <dbReference type="EMBL" id="KAJ7528150.1"/>
    </source>
</evidence>